<proteinExistence type="inferred from homology"/>
<dbReference type="GO" id="GO:0046677">
    <property type="term" value="P:response to antibiotic"/>
    <property type="evidence" value="ECO:0007669"/>
    <property type="project" value="UniProtKB-UniRule"/>
</dbReference>
<comment type="similarity">
    <text evidence="2 14">Belongs to the UppP family.</text>
</comment>
<evidence type="ECO:0000256" key="10">
    <source>
        <dbReference type="ARBA" id="ARBA00023251"/>
    </source>
</evidence>
<keyword evidence="14" id="KW-0133">Cell shape</keyword>
<dbReference type="GO" id="GO:0009252">
    <property type="term" value="P:peptidoglycan biosynthetic process"/>
    <property type="evidence" value="ECO:0007669"/>
    <property type="project" value="UniProtKB-KW"/>
</dbReference>
<accession>A0A5E6MEP0</accession>
<evidence type="ECO:0000256" key="1">
    <source>
        <dbReference type="ARBA" id="ARBA00004651"/>
    </source>
</evidence>
<evidence type="ECO:0000256" key="3">
    <source>
        <dbReference type="ARBA" id="ARBA00012374"/>
    </source>
</evidence>
<dbReference type="PANTHER" id="PTHR30622:SF3">
    <property type="entry name" value="UNDECAPRENYL-DIPHOSPHATASE"/>
    <property type="match status" value="1"/>
</dbReference>
<feature type="transmembrane region" description="Helical" evidence="14">
    <location>
        <begin position="109"/>
        <end position="127"/>
    </location>
</feature>
<keyword evidence="14" id="KW-0961">Cell wall biogenesis/degradation</keyword>
<keyword evidence="14" id="KW-0573">Peptidoglycan synthesis</keyword>
<evidence type="ECO:0000256" key="9">
    <source>
        <dbReference type="ARBA" id="ARBA00023136"/>
    </source>
</evidence>
<evidence type="ECO:0000256" key="4">
    <source>
        <dbReference type="ARBA" id="ARBA00021581"/>
    </source>
</evidence>
<dbReference type="HAMAP" id="MF_01006">
    <property type="entry name" value="Undec_diphosphatase"/>
    <property type="match status" value="1"/>
</dbReference>
<evidence type="ECO:0000256" key="12">
    <source>
        <dbReference type="ARBA" id="ARBA00032932"/>
    </source>
</evidence>
<evidence type="ECO:0000256" key="14">
    <source>
        <dbReference type="HAMAP-Rule" id="MF_01006"/>
    </source>
</evidence>
<dbReference type="Proteomes" id="UP000381693">
    <property type="component" value="Unassembled WGS sequence"/>
</dbReference>
<keyword evidence="9 14" id="KW-0472">Membrane</keyword>
<evidence type="ECO:0000256" key="8">
    <source>
        <dbReference type="ARBA" id="ARBA00022989"/>
    </source>
</evidence>
<keyword evidence="7 14" id="KW-0378">Hydrolase</keyword>
<dbReference type="NCBIfam" id="NF001390">
    <property type="entry name" value="PRK00281.1-4"/>
    <property type="match status" value="1"/>
</dbReference>
<evidence type="ECO:0000256" key="5">
    <source>
        <dbReference type="ARBA" id="ARBA00022475"/>
    </source>
</evidence>
<comment type="function">
    <text evidence="14">Catalyzes the dephosphorylation of undecaprenyl diphosphate (UPP). Confers resistance to bacitracin.</text>
</comment>
<dbReference type="GO" id="GO:0071555">
    <property type="term" value="P:cell wall organization"/>
    <property type="evidence" value="ECO:0007669"/>
    <property type="project" value="UniProtKB-KW"/>
</dbReference>
<evidence type="ECO:0000313" key="16">
    <source>
        <dbReference type="Proteomes" id="UP000381693"/>
    </source>
</evidence>
<feature type="transmembrane region" description="Helical" evidence="14">
    <location>
        <begin position="213"/>
        <end position="237"/>
    </location>
</feature>
<evidence type="ECO:0000256" key="13">
    <source>
        <dbReference type="ARBA" id="ARBA00047594"/>
    </source>
</evidence>
<dbReference type="GO" id="GO:0050380">
    <property type="term" value="F:undecaprenyl-diphosphatase activity"/>
    <property type="evidence" value="ECO:0007669"/>
    <property type="project" value="UniProtKB-UniRule"/>
</dbReference>
<dbReference type="EC" id="3.6.1.27" evidence="3 14"/>
<comment type="miscellaneous">
    <text evidence="14">Bacitracin is thought to be involved in the inhibition of peptidoglycan synthesis by sequestering undecaprenyl diphosphate, thereby reducing the pool of lipid carrier available.</text>
</comment>
<reference evidence="15" key="1">
    <citation type="submission" date="2019-09" db="EMBL/GenBank/DDBJ databases">
        <authorList>
            <person name="Cremers G."/>
        </authorList>
    </citation>
    <scope>NUCLEOTIDE SEQUENCE [LARGE SCALE GENOMIC DNA]</scope>
    <source>
        <strain evidence="15">3B</strain>
    </source>
</reference>
<keyword evidence="10 14" id="KW-0046">Antibiotic resistance</keyword>
<protein>
    <recommendedName>
        <fullName evidence="4 14">Undecaprenyl-diphosphatase</fullName>
        <ecNumber evidence="3 14">3.6.1.27</ecNumber>
    </recommendedName>
    <alternativeName>
        <fullName evidence="12 14">Bacitracin resistance protein</fullName>
    </alternativeName>
    <alternativeName>
        <fullName evidence="11 14">Undecaprenyl pyrophosphate phosphatase</fullName>
    </alternativeName>
</protein>
<evidence type="ECO:0000313" key="15">
    <source>
        <dbReference type="EMBL" id="VVM07957.1"/>
    </source>
</evidence>
<sequence length="269" mass="29345">MLAMNDLWTSILLGIVEGLTEFLPISSTGHLLIAEHWLGSRSETFNIFIQLGAVLAVTLLYWRKIVGLVVGIQKPENLDYSLKLAVAFFLTSIFGLAAKKAGWKLPDQLAPVLLAVFVGAFWIFLAERRFRFLEPTARIGWMTACAVGIAQVLAGVFPGLSRSGATILTALLFGVNRPAATEFAFLLGIPTMFAASLFSFAQETHFFHTLPSDSWSSLAVGFVVSGVTGFAAVRWLLSYVQSHTFIPFAWYRIGLGAALVGLLSLPWKS</sequence>
<name>A0A5E6MEP0_9BACT</name>
<keyword evidence="8 14" id="KW-1133">Transmembrane helix</keyword>
<gene>
    <name evidence="15" type="primary">bacA</name>
    <name evidence="14" type="synonym">uppP</name>
    <name evidence="15" type="ORF">MAMC_01911</name>
</gene>
<keyword evidence="5 14" id="KW-1003">Cell membrane</keyword>
<organism evidence="15 16">
    <name type="scientific">Methylacidimicrobium cyclopophantes</name>
    <dbReference type="NCBI Taxonomy" id="1041766"/>
    <lineage>
        <taxon>Bacteria</taxon>
        <taxon>Pseudomonadati</taxon>
        <taxon>Verrucomicrobiota</taxon>
        <taxon>Methylacidimicrobium</taxon>
    </lineage>
</organism>
<dbReference type="Pfam" id="PF02673">
    <property type="entry name" value="BacA"/>
    <property type="match status" value="1"/>
</dbReference>
<dbReference type="GO" id="GO:0008360">
    <property type="term" value="P:regulation of cell shape"/>
    <property type="evidence" value="ECO:0007669"/>
    <property type="project" value="UniProtKB-KW"/>
</dbReference>
<dbReference type="InterPro" id="IPR003824">
    <property type="entry name" value="UppP"/>
</dbReference>
<feature type="transmembrane region" description="Helical" evidence="14">
    <location>
        <begin position="139"/>
        <end position="160"/>
    </location>
</feature>
<dbReference type="GO" id="GO:0005886">
    <property type="term" value="C:plasma membrane"/>
    <property type="evidence" value="ECO:0007669"/>
    <property type="project" value="UniProtKB-SubCell"/>
</dbReference>
<dbReference type="PANTHER" id="PTHR30622">
    <property type="entry name" value="UNDECAPRENYL-DIPHOSPHATASE"/>
    <property type="match status" value="1"/>
</dbReference>
<feature type="transmembrane region" description="Helical" evidence="14">
    <location>
        <begin position="7"/>
        <end position="25"/>
    </location>
</feature>
<feature type="transmembrane region" description="Helical" evidence="14">
    <location>
        <begin position="45"/>
        <end position="62"/>
    </location>
</feature>
<keyword evidence="16" id="KW-1185">Reference proteome</keyword>
<comment type="caution">
    <text evidence="15">The sequence shown here is derived from an EMBL/GenBank/DDBJ whole genome shotgun (WGS) entry which is preliminary data.</text>
</comment>
<dbReference type="EMBL" id="CABFUZ020000214">
    <property type="protein sequence ID" value="VVM07957.1"/>
    <property type="molecule type" value="Genomic_DNA"/>
</dbReference>
<evidence type="ECO:0000256" key="11">
    <source>
        <dbReference type="ARBA" id="ARBA00032707"/>
    </source>
</evidence>
<feature type="transmembrane region" description="Helical" evidence="14">
    <location>
        <begin position="82"/>
        <end position="103"/>
    </location>
</feature>
<comment type="subcellular location">
    <subcellularLocation>
        <location evidence="1 14">Cell membrane</location>
        <topology evidence="1 14">Multi-pass membrane protein</topology>
    </subcellularLocation>
</comment>
<comment type="catalytic activity">
    <reaction evidence="13 14">
        <text>di-trans,octa-cis-undecaprenyl diphosphate + H2O = di-trans,octa-cis-undecaprenyl phosphate + phosphate + H(+)</text>
        <dbReference type="Rhea" id="RHEA:28094"/>
        <dbReference type="ChEBI" id="CHEBI:15377"/>
        <dbReference type="ChEBI" id="CHEBI:15378"/>
        <dbReference type="ChEBI" id="CHEBI:43474"/>
        <dbReference type="ChEBI" id="CHEBI:58405"/>
        <dbReference type="ChEBI" id="CHEBI:60392"/>
        <dbReference type="EC" id="3.6.1.27"/>
    </reaction>
</comment>
<evidence type="ECO:0000256" key="6">
    <source>
        <dbReference type="ARBA" id="ARBA00022692"/>
    </source>
</evidence>
<keyword evidence="6 14" id="KW-0812">Transmembrane</keyword>
<feature type="transmembrane region" description="Helical" evidence="14">
    <location>
        <begin position="249"/>
        <end position="267"/>
    </location>
</feature>
<feature type="transmembrane region" description="Helical" evidence="14">
    <location>
        <begin position="180"/>
        <end position="201"/>
    </location>
</feature>
<dbReference type="AlphaFoldDB" id="A0A5E6MEP0"/>
<evidence type="ECO:0000256" key="7">
    <source>
        <dbReference type="ARBA" id="ARBA00022801"/>
    </source>
</evidence>
<evidence type="ECO:0000256" key="2">
    <source>
        <dbReference type="ARBA" id="ARBA00010621"/>
    </source>
</evidence>